<keyword evidence="8" id="KW-1185">Reference proteome</keyword>
<evidence type="ECO:0000256" key="1">
    <source>
        <dbReference type="ARBA" id="ARBA00001933"/>
    </source>
</evidence>
<feature type="domain" description="Orn/DAP/Arg decarboxylase 2 C-terminal" evidence="5">
    <location>
        <begin position="293"/>
        <end position="384"/>
    </location>
</feature>
<evidence type="ECO:0000313" key="7">
    <source>
        <dbReference type="EMBL" id="GGX40232.1"/>
    </source>
</evidence>
<comment type="cofactor">
    <cofactor evidence="1 3">
        <name>pyridoxal 5'-phosphate</name>
        <dbReference type="ChEBI" id="CHEBI:597326"/>
    </cofactor>
</comment>
<dbReference type="SUPFAM" id="SSF50621">
    <property type="entry name" value="Alanine racemase C-terminal domain-like"/>
    <property type="match status" value="1"/>
</dbReference>
<dbReference type="Pfam" id="PF00278">
    <property type="entry name" value="Orn_DAP_Arg_deC"/>
    <property type="match status" value="1"/>
</dbReference>
<evidence type="ECO:0000256" key="2">
    <source>
        <dbReference type="ARBA" id="ARBA00022898"/>
    </source>
</evidence>
<dbReference type="GO" id="GO:0009089">
    <property type="term" value="P:lysine biosynthetic process via diaminopimelate"/>
    <property type="evidence" value="ECO:0007669"/>
    <property type="project" value="TreeGrafter"/>
</dbReference>
<dbReference type="InterPro" id="IPR029066">
    <property type="entry name" value="PLP-binding_barrel"/>
</dbReference>
<dbReference type="Gene3D" id="2.40.37.10">
    <property type="entry name" value="Lyase, Ornithine Decarboxylase, Chain A, domain 1"/>
    <property type="match status" value="1"/>
</dbReference>
<evidence type="ECO:0000256" key="4">
    <source>
        <dbReference type="RuleBase" id="RU003737"/>
    </source>
</evidence>
<comment type="similarity">
    <text evidence="4">Belongs to the Orn/Lys/Arg decarboxylase class-II family.</text>
</comment>
<evidence type="ECO:0000313" key="8">
    <source>
        <dbReference type="Proteomes" id="UP000626148"/>
    </source>
</evidence>
<name>A0A918N6Q5_9GAMM</name>
<reference evidence="7" key="1">
    <citation type="journal article" date="2014" name="Int. J. Syst. Evol. Microbiol.">
        <title>Complete genome sequence of Corynebacterium casei LMG S-19264T (=DSM 44701T), isolated from a smear-ripened cheese.</title>
        <authorList>
            <consortium name="US DOE Joint Genome Institute (JGI-PGF)"/>
            <person name="Walter F."/>
            <person name="Albersmeier A."/>
            <person name="Kalinowski J."/>
            <person name="Ruckert C."/>
        </authorList>
    </citation>
    <scope>NUCLEOTIDE SEQUENCE</scope>
    <source>
        <strain evidence="7">KCTC 22169</strain>
    </source>
</reference>
<reference evidence="7" key="2">
    <citation type="submission" date="2020-09" db="EMBL/GenBank/DDBJ databases">
        <authorList>
            <person name="Sun Q."/>
            <person name="Kim S."/>
        </authorList>
    </citation>
    <scope>NUCLEOTIDE SEQUENCE</scope>
    <source>
        <strain evidence="7">KCTC 22169</strain>
    </source>
</reference>
<keyword evidence="2 3" id="KW-0663">Pyridoxal phosphate</keyword>
<dbReference type="PRINTS" id="PR01179">
    <property type="entry name" value="ODADCRBXLASE"/>
</dbReference>
<dbReference type="SUPFAM" id="SSF51419">
    <property type="entry name" value="PLP-binding barrel"/>
    <property type="match status" value="1"/>
</dbReference>
<organism evidence="7 8">
    <name type="scientific">Saccharospirillum salsuginis</name>
    <dbReference type="NCBI Taxonomy" id="418750"/>
    <lineage>
        <taxon>Bacteria</taxon>
        <taxon>Pseudomonadati</taxon>
        <taxon>Pseudomonadota</taxon>
        <taxon>Gammaproteobacteria</taxon>
        <taxon>Oceanospirillales</taxon>
        <taxon>Saccharospirillaceae</taxon>
        <taxon>Saccharospirillum</taxon>
    </lineage>
</organism>
<proteinExistence type="inferred from homology"/>
<dbReference type="CDD" id="cd06843">
    <property type="entry name" value="PLPDE_III_PvsE_like"/>
    <property type="match status" value="1"/>
</dbReference>
<accession>A0A918N6Q5</accession>
<evidence type="ECO:0000259" key="6">
    <source>
        <dbReference type="Pfam" id="PF02784"/>
    </source>
</evidence>
<evidence type="ECO:0000259" key="5">
    <source>
        <dbReference type="Pfam" id="PF00278"/>
    </source>
</evidence>
<dbReference type="Gene3D" id="3.20.20.10">
    <property type="entry name" value="Alanine racemase"/>
    <property type="match status" value="1"/>
</dbReference>
<sequence length="422" mass="47013">MRPFEDSTMIQCEPNRIPPAIQAFCHRLADSAEDPVAAFIHDLDALRDRVRWLRSHLPDGVELYYAIKANSEAAILNTVAPWVDGFDLSSGGEVRKVIQHDLNRPFVLSGPGKLDSDLRLAIEAGVERVHIESLDEIRRLNGIAGDCGIRQRVLLRVNPLLPEPLSTKLSMAGQPTPFGIEERQLSEAVMRVDACEHLELGGFHVHAMSHQMDVERHRTLLDGLLDKWPVWQALAERPERVTELNVGGGMGVNYLGAEQFDWPALCRHLRQRLAWLPNPPLLRFEPGRFITAYCGYYLMQILDLKHNHGEDFAVCRGGTHHFRLPAAQGHDHPVVHLPRGAGRGNTERRVTVVGQLCTPKDVLARGVRLTEPRRGDLLVLPLAGAYGYNISHADFLCHPRPALHFIRTGAGRHNAAVGEGTA</sequence>
<dbReference type="PANTHER" id="PTHR43727:SF2">
    <property type="entry name" value="GROUP IV DECARBOXYLASE"/>
    <property type="match status" value="1"/>
</dbReference>
<feature type="modified residue" description="N6-(pyridoxal phosphate)lysine" evidence="3">
    <location>
        <position position="68"/>
    </location>
</feature>
<dbReference type="InterPro" id="IPR000183">
    <property type="entry name" value="Orn/DAP/Arg_de-COase"/>
</dbReference>
<protein>
    <submittedName>
        <fullName evidence="7">Diaminopimelate decarboxylase</fullName>
    </submittedName>
</protein>
<dbReference type="InterPro" id="IPR022643">
    <property type="entry name" value="De-COase2_C"/>
</dbReference>
<dbReference type="Proteomes" id="UP000626148">
    <property type="component" value="Unassembled WGS sequence"/>
</dbReference>
<dbReference type="InterPro" id="IPR009006">
    <property type="entry name" value="Ala_racemase/Decarboxylase_C"/>
</dbReference>
<dbReference type="AlphaFoldDB" id="A0A918N6Q5"/>
<dbReference type="PANTHER" id="PTHR43727">
    <property type="entry name" value="DIAMINOPIMELATE DECARBOXYLASE"/>
    <property type="match status" value="1"/>
</dbReference>
<dbReference type="EMBL" id="BMXR01000001">
    <property type="protein sequence ID" value="GGX40232.1"/>
    <property type="molecule type" value="Genomic_DNA"/>
</dbReference>
<feature type="active site" description="Proton donor" evidence="3">
    <location>
        <position position="357"/>
    </location>
</feature>
<comment type="caution">
    <text evidence="7">The sequence shown here is derived from an EMBL/GenBank/DDBJ whole genome shotgun (WGS) entry which is preliminary data.</text>
</comment>
<gene>
    <name evidence="7" type="ORF">GCM10007392_03640</name>
</gene>
<dbReference type="Pfam" id="PF02784">
    <property type="entry name" value="Orn_Arg_deC_N"/>
    <property type="match status" value="1"/>
</dbReference>
<feature type="domain" description="Orn/DAP/Arg decarboxylase 2 N-terminal" evidence="6">
    <location>
        <begin position="45"/>
        <end position="292"/>
    </location>
</feature>
<dbReference type="InterPro" id="IPR022644">
    <property type="entry name" value="De-COase2_N"/>
</dbReference>
<dbReference type="GO" id="GO:0008836">
    <property type="term" value="F:diaminopimelate decarboxylase activity"/>
    <property type="evidence" value="ECO:0007669"/>
    <property type="project" value="TreeGrafter"/>
</dbReference>
<evidence type="ECO:0000256" key="3">
    <source>
        <dbReference type="PIRSR" id="PIRSR600183-50"/>
    </source>
</evidence>